<dbReference type="WBParaSite" id="Minc3s01590g24958">
    <property type="protein sequence ID" value="Minc3s01590g24958"/>
    <property type="gene ID" value="Minc3s01590g24958"/>
</dbReference>
<proteinExistence type="predicted"/>
<feature type="region of interest" description="Disordered" evidence="1">
    <location>
        <begin position="1"/>
        <end position="27"/>
    </location>
</feature>
<evidence type="ECO:0000256" key="1">
    <source>
        <dbReference type="SAM" id="MobiDB-lite"/>
    </source>
</evidence>
<evidence type="ECO:0000313" key="3">
    <source>
        <dbReference type="WBParaSite" id="Minc3s01590g24958"/>
    </source>
</evidence>
<evidence type="ECO:0000313" key="2">
    <source>
        <dbReference type="Proteomes" id="UP000887563"/>
    </source>
</evidence>
<sequence length="83" mass="8805">MGDQSAYMPSPGSMPKKSGGGGGGGAQQSSFISSLFVAAAISSSSRQAQPLRLAMRRHRLVETSRPTCELLGRGKLRDRNLKK</sequence>
<reference evidence="3" key="1">
    <citation type="submission" date="2022-11" db="UniProtKB">
        <authorList>
            <consortium name="WormBaseParasite"/>
        </authorList>
    </citation>
    <scope>IDENTIFICATION</scope>
</reference>
<accession>A0A914MJG1</accession>
<dbReference type="Proteomes" id="UP000887563">
    <property type="component" value="Unplaced"/>
</dbReference>
<name>A0A914MJG1_MELIC</name>
<feature type="compositionally biased region" description="Low complexity" evidence="1">
    <location>
        <begin position="8"/>
        <end position="17"/>
    </location>
</feature>
<protein>
    <submittedName>
        <fullName evidence="3">Uncharacterized protein</fullName>
    </submittedName>
</protein>
<dbReference type="AlphaFoldDB" id="A0A914MJG1"/>
<keyword evidence="2" id="KW-1185">Reference proteome</keyword>
<organism evidence="2 3">
    <name type="scientific">Meloidogyne incognita</name>
    <name type="common">Southern root-knot nematode worm</name>
    <name type="synonym">Oxyuris incognita</name>
    <dbReference type="NCBI Taxonomy" id="6306"/>
    <lineage>
        <taxon>Eukaryota</taxon>
        <taxon>Metazoa</taxon>
        <taxon>Ecdysozoa</taxon>
        <taxon>Nematoda</taxon>
        <taxon>Chromadorea</taxon>
        <taxon>Rhabditida</taxon>
        <taxon>Tylenchina</taxon>
        <taxon>Tylenchomorpha</taxon>
        <taxon>Tylenchoidea</taxon>
        <taxon>Meloidogynidae</taxon>
        <taxon>Meloidogyninae</taxon>
        <taxon>Meloidogyne</taxon>
        <taxon>Meloidogyne incognita group</taxon>
    </lineage>
</organism>